<keyword evidence="3" id="KW-1185">Reference proteome</keyword>
<proteinExistence type="predicted"/>
<evidence type="ECO:0000313" key="2">
    <source>
        <dbReference type="EMBL" id="KAK3589352.1"/>
    </source>
</evidence>
<protein>
    <submittedName>
        <fullName evidence="2">Uncharacterized protein</fullName>
    </submittedName>
</protein>
<feature type="compositionally biased region" description="Basic and acidic residues" evidence="1">
    <location>
        <begin position="95"/>
        <end position="105"/>
    </location>
</feature>
<dbReference type="Proteomes" id="UP001195483">
    <property type="component" value="Unassembled WGS sequence"/>
</dbReference>
<evidence type="ECO:0000313" key="3">
    <source>
        <dbReference type="Proteomes" id="UP001195483"/>
    </source>
</evidence>
<evidence type="ECO:0000256" key="1">
    <source>
        <dbReference type="SAM" id="MobiDB-lite"/>
    </source>
</evidence>
<reference evidence="2" key="3">
    <citation type="submission" date="2023-05" db="EMBL/GenBank/DDBJ databases">
        <authorList>
            <person name="Smith C.H."/>
        </authorList>
    </citation>
    <scope>NUCLEOTIDE SEQUENCE</scope>
    <source>
        <strain evidence="2">CHS0354</strain>
        <tissue evidence="2">Mantle</tissue>
    </source>
</reference>
<feature type="non-terminal residue" evidence="2">
    <location>
        <position position="1"/>
    </location>
</feature>
<name>A0AAE0VU83_9BIVA</name>
<organism evidence="2 3">
    <name type="scientific">Potamilus streckersoni</name>
    <dbReference type="NCBI Taxonomy" id="2493646"/>
    <lineage>
        <taxon>Eukaryota</taxon>
        <taxon>Metazoa</taxon>
        <taxon>Spiralia</taxon>
        <taxon>Lophotrochozoa</taxon>
        <taxon>Mollusca</taxon>
        <taxon>Bivalvia</taxon>
        <taxon>Autobranchia</taxon>
        <taxon>Heteroconchia</taxon>
        <taxon>Palaeoheterodonta</taxon>
        <taxon>Unionida</taxon>
        <taxon>Unionoidea</taxon>
        <taxon>Unionidae</taxon>
        <taxon>Ambleminae</taxon>
        <taxon>Lampsilini</taxon>
        <taxon>Potamilus</taxon>
    </lineage>
</organism>
<reference evidence="2" key="1">
    <citation type="journal article" date="2021" name="Genome Biol. Evol.">
        <title>A High-Quality Reference Genome for a Parasitic Bivalve with Doubly Uniparental Inheritance (Bivalvia: Unionida).</title>
        <authorList>
            <person name="Smith C.H."/>
        </authorList>
    </citation>
    <scope>NUCLEOTIDE SEQUENCE</scope>
    <source>
        <strain evidence="2">CHS0354</strain>
    </source>
</reference>
<dbReference type="AlphaFoldDB" id="A0AAE0VU83"/>
<feature type="region of interest" description="Disordered" evidence="1">
    <location>
        <begin position="1"/>
        <end position="28"/>
    </location>
</feature>
<feature type="compositionally biased region" description="Basic and acidic residues" evidence="1">
    <location>
        <begin position="76"/>
        <end position="85"/>
    </location>
</feature>
<feature type="non-terminal residue" evidence="2">
    <location>
        <position position="105"/>
    </location>
</feature>
<reference evidence="2" key="2">
    <citation type="journal article" date="2021" name="Genome Biol. Evol.">
        <title>Developing a high-quality reference genome for a parasitic bivalve with doubly uniparental inheritance (Bivalvia: Unionida).</title>
        <authorList>
            <person name="Smith C.H."/>
        </authorList>
    </citation>
    <scope>NUCLEOTIDE SEQUENCE</scope>
    <source>
        <strain evidence="2">CHS0354</strain>
        <tissue evidence="2">Mantle</tissue>
    </source>
</reference>
<feature type="region of interest" description="Disordered" evidence="1">
    <location>
        <begin position="42"/>
        <end position="105"/>
    </location>
</feature>
<accession>A0AAE0VU83</accession>
<gene>
    <name evidence="2" type="ORF">CHS0354_009996</name>
</gene>
<sequence length="105" mass="12035">IAPKPTTEYHIRMSNNQPEEGLVGPRPDGVIYLNKDECLKTKTSDNTTLPKEKPRKKRKQTLAEINPQKKSYQLKKLFDHGEHTSKTNSSANPDDSNRNEHQSHE</sequence>
<dbReference type="EMBL" id="JAEAOA010000631">
    <property type="protein sequence ID" value="KAK3589352.1"/>
    <property type="molecule type" value="Genomic_DNA"/>
</dbReference>
<comment type="caution">
    <text evidence="2">The sequence shown here is derived from an EMBL/GenBank/DDBJ whole genome shotgun (WGS) entry which is preliminary data.</text>
</comment>